<feature type="transmembrane region" description="Helical" evidence="14">
    <location>
        <begin position="526"/>
        <end position="552"/>
    </location>
</feature>
<dbReference type="GO" id="GO:0005886">
    <property type="term" value="C:plasma membrane"/>
    <property type="evidence" value="ECO:0007669"/>
    <property type="project" value="TreeGrafter"/>
</dbReference>
<keyword evidence="6" id="KW-0479">Metal-binding</keyword>
<dbReference type="SFLD" id="SFLDS00052">
    <property type="entry name" value="Ferric_Reductase_Domain"/>
    <property type="match status" value="1"/>
</dbReference>
<gene>
    <name evidence="16" type="ORF">BUALT_Bualt06G0105300</name>
</gene>
<evidence type="ECO:0000256" key="8">
    <source>
        <dbReference type="ARBA" id="ARBA00023002"/>
    </source>
</evidence>
<proteinExistence type="inferred from homology"/>
<evidence type="ECO:0000256" key="9">
    <source>
        <dbReference type="ARBA" id="ARBA00023004"/>
    </source>
</evidence>
<sequence>MKSRVVWKTFFLLVFVGYMFIWVMLPTKTYKYTWTPKLKEKLSSTYFREQGTNLVLFSFPIMLIAALGCVYLHFQKKSSSGNSKSYFQYSPRHPAVVMAPFGIVNAVELAFSAMFIVLLIWSLANYLYVSFGHLRMHNAAEKVRECLVMISGGSGIAPFISIIREIIFESIESNKKVPKVLLITAFKNTTDLAMLDLLLPLSGTPLDISKLQLQIEAYVTQEHERPFEDAKTQIQTKLFKPNPSDSPICAILGKNSWLWLGAIISSSFVMFLLLLGFVTRYSIYPVERRRDNYHYSYKILWDMFLVCACVFISTSAIFLWQKRKISAEGKQIQNVDLPTPTMSPSSWLSGTDRELEVESLPHQALVQSTKVHFGARPDLKSANILIYSFPILLLATLGCLYLHLEKYSDDTEKSTRKDFHFTSWRQPVLVRGPLGVVSWTELSFIVMFIALLVWSVSAYVHGMFKNITKQSASKTGEFVWEVKLDSVALMLGLVGNICLAFLFFPITRGSSILRIIGLSSESAIKYHIWLGHTVLALFTSHGLCYVIFWANTHQITEMLKWDDVGISNVAGEIALFSGIAMWIMSSSLIRRKLFELFFYTHHLYIVFVMFFVLHVGFSYFCIILPGFYLFMIDRFLRFLQSRQRLRLISARVLPCRAMELNFAKDLRLSYNPSSIVFINVKSISKLQWHPFTVTSNNNMDTDQLSIVVKSEGSWSQKLYEKLSFPTPMDRLEVSVEGPYSPSSTSFLRHDMLVMVSGGSGITPFISIIRELIFIKNTTNTRTPRILLIAAFKKSADLTMLNLLLPISGSFNDISHLELKIQAFVTRDTNPSTDGSKLPRITWFKPSSSDRPVSAILGSNSWLWLGAIISSSFIIFLLSLALINRYYIYPIDHNTDMVYSYAGRSVISIGLLCLSVTITATIGFVWNKKTNSNETRQIQSVDTPTPIASPVSESWCYERELESVPQETLEKVTTVHYGQRPDLKKILSECEEPNVGVLVSGPKKMGQDVATICSSGLAKNLHYESFSFSW</sequence>
<feature type="transmembrane region" description="Helical" evidence="14">
    <location>
        <begin position="257"/>
        <end position="279"/>
    </location>
</feature>
<keyword evidence="9" id="KW-0408">Iron</keyword>
<evidence type="ECO:0000256" key="10">
    <source>
        <dbReference type="ARBA" id="ARBA00023065"/>
    </source>
</evidence>
<evidence type="ECO:0000256" key="3">
    <source>
        <dbReference type="ARBA" id="ARBA00006278"/>
    </source>
</evidence>
<dbReference type="EC" id="1.16.1.7" evidence="13"/>
<evidence type="ECO:0000259" key="15">
    <source>
        <dbReference type="PROSITE" id="PS51384"/>
    </source>
</evidence>
<feature type="transmembrane region" description="Helical" evidence="14">
    <location>
        <begin position="604"/>
        <end position="632"/>
    </location>
</feature>
<evidence type="ECO:0000313" key="17">
    <source>
        <dbReference type="Proteomes" id="UP000826271"/>
    </source>
</evidence>
<dbReference type="SFLD" id="SFLDG01168">
    <property type="entry name" value="Ferric_reductase_subgroup_(FRE"/>
    <property type="match status" value="1"/>
</dbReference>
<comment type="similarity">
    <text evidence="3">Belongs to the ferric reductase (FRE) family.</text>
</comment>
<reference evidence="16" key="1">
    <citation type="submission" date="2019-10" db="EMBL/GenBank/DDBJ databases">
        <authorList>
            <person name="Zhang R."/>
            <person name="Pan Y."/>
            <person name="Wang J."/>
            <person name="Ma R."/>
            <person name="Yu S."/>
        </authorList>
    </citation>
    <scope>NUCLEOTIDE SEQUENCE</scope>
    <source>
        <strain evidence="16">LA-IB0</strain>
        <tissue evidence="16">Leaf</tissue>
    </source>
</reference>
<dbReference type="Proteomes" id="UP000826271">
    <property type="component" value="Unassembled WGS sequence"/>
</dbReference>
<feature type="transmembrane region" description="Helical" evidence="14">
    <location>
        <begin position="299"/>
        <end position="320"/>
    </location>
</feature>
<keyword evidence="10" id="KW-0406">Ion transport</keyword>
<dbReference type="PROSITE" id="PS51384">
    <property type="entry name" value="FAD_FR"/>
    <property type="match status" value="1"/>
</dbReference>
<dbReference type="SUPFAM" id="SSF52343">
    <property type="entry name" value="Ferredoxin reductase-like, C-terminal NADP-linked domain"/>
    <property type="match status" value="2"/>
</dbReference>
<evidence type="ECO:0000256" key="6">
    <source>
        <dbReference type="ARBA" id="ARBA00022723"/>
    </source>
</evidence>
<feature type="transmembrane region" description="Helical" evidence="14">
    <location>
        <begin position="95"/>
        <end position="128"/>
    </location>
</feature>
<evidence type="ECO:0000256" key="11">
    <source>
        <dbReference type="ARBA" id="ARBA00023136"/>
    </source>
</evidence>
<feature type="transmembrane region" description="Helical" evidence="14">
    <location>
        <begin position="5"/>
        <end position="25"/>
    </location>
</feature>
<evidence type="ECO:0000256" key="14">
    <source>
        <dbReference type="SAM" id="Phobius"/>
    </source>
</evidence>
<dbReference type="Gene3D" id="3.40.50.80">
    <property type="entry name" value="Nucleotide-binding domain of ferredoxin-NADP reductase (FNR) module"/>
    <property type="match status" value="3"/>
</dbReference>
<keyword evidence="17" id="KW-1185">Reference proteome</keyword>
<evidence type="ECO:0000256" key="2">
    <source>
        <dbReference type="ARBA" id="ARBA00004141"/>
    </source>
</evidence>
<feature type="transmembrane region" description="Helical" evidence="14">
    <location>
        <begin position="54"/>
        <end position="74"/>
    </location>
</feature>
<feature type="transmembrane region" description="Helical" evidence="14">
    <location>
        <begin position="906"/>
        <end position="925"/>
    </location>
</feature>
<evidence type="ECO:0000256" key="4">
    <source>
        <dbReference type="ARBA" id="ARBA00022448"/>
    </source>
</evidence>
<comment type="cofactor">
    <cofactor evidence="1">
        <name>FAD</name>
        <dbReference type="ChEBI" id="CHEBI:57692"/>
    </cofactor>
</comment>
<dbReference type="GO" id="GO:0006811">
    <property type="term" value="P:monoatomic ion transport"/>
    <property type="evidence" value="ECO:0007669"/>
    <property type="project" value="UniProtKB-KW"/>
</dbReference>
<dbReference type="InterPro" id="IPR013121">
    <property type="entry name" value="Fe_red_NAD-bd_6"/>
</dbReference>
<dbReference type="PANTHER" id="PTHR11972:SF41">
    <property type="entry name" value="FERRIC REDUCTION OXIDASE 2"/>
    <property type="match status" value="1"/>
</dbReference>
<dbReference type="InterPro" id="IPR017927">
    <property type="entry name" value="FAD-bd_FR_type"/>
</dbReference>
<evidence type="ECO:0000256" key="1">
    <source>
        <dbReference type="ARBA" id="ARBA00001974"/>
    </source>
</evidence>
<dbReference type="GO" id="GO:0140618">
    <property type="term" value="F:ferric-chelate reductase (NADH) activity"/>
    <property type="evidence" value="ECO:0007669"/>
    <property type="project" value="UniProtKB-EC"/>
</dbReference>
<feature type="transmembrane region" description="Helical" evidence="14">
    <location>
        <begin position="564"/>
        <end position="584"/>
    </location>
</feature>
<protein>
    <recommendedName>
        <fullName evidence="13">ferric-chelate reductase (NADH)</fullName>
        <ecNumber evidence="13">1.16.1.7</ecNumber>
    </recommendedName>
</protein>
<name>A0AAV6XML1_9LAMI</name>
<dbReference type="EMBL" id="WHWC01000006">
    <property type="protein sequence ID" value="KAG8381272.1"/>
    <property type="molecule type" value="Genomic_DNA"/>
</dbReference>
<comment type="subcellular location">
    <subcellularLocation>
        <location evidence="2">Membrane</location>
        <topology evidence="2">Multi-pass membrane protein</topology>
    </subcellularLocation>
</comment>
<keyword evidence="4" id="KW-0813">Transport</keyword>
<feature type="domain" description="FAD-binding FR-type" evidence="15">
    <location>
        <begin position="640"/>
        <end position="745"/>
    </location>
</feature>
<keyword evidence="8" id="KW-0560">Oxidoreductase</keyword>
<feature type="transmembrane region" description="Helical" evidence="14">
    <location>
        <begin position="484"/>
        <end position="506"/>
    </location>
</feature>
<dbReference type="FunFam" id="3.40.50.80:FF:000039">
    <property type="entry name" value="Ferric reduction oxidase 3"/>
    <property type="match status" value="1"/>
</dbReference>
<evidence type="ECO:0000256" key="5">
    <source>
        <dbReference type="ARBA" id="ARBA00022692"/>
    </source>
</evidence>
<feature type="transmembrane region" description="Helical" evidence="14">
    <location>
        <begin position="861"/>
        <end position="886"/>
    </location>
</feature>
<dbReference type="InterPro" id="IPR013112">
    <property type="entry name" value="FAD-bd_8"/>
</dbReference>
<evidence type="ECO:0000313" key="16">
    <source>
        <dbReference type="EMBL" id="KAG8381272.1"/>
    </source>
</evidence>
<dbReference type="Pfam" id="PF01794">
    <property type="entry name" value="Ferric_reduct"/>
    <property type="match status" value="1"/>
</dbReference>
<dbReference type="Pfam" id="PF08022">
    <property type="entry name" value="FAD_binding_8"/>
    <property type="match status" value="1"/>
</dbReference>
<organism evidence="16 17">
    <name type="scientific">Buddleja alternifolia</name>
    <dbReference type="NCBI Taxonomy" id="168488"/>
    <lineage>
        <taxon>Eukaryota</taxon>
        <taxon>Viridiplantae</taxon>
        <taxon>Streptophyta</taxon>
        <taxon>Embryophyta</taxon>
        <taxon>Tracheophyta</taxon>
        <taxon>Spermatophyta</taxon>
        <taxon>Magnoliopsida</taxon>
        <taxon>eudicotyledons</taxon>
        <taxon>Gunneridae</taxon>
        <taxon>Pentapetalae</taxon>
        <taxon>asterids</taxon>
        <taxon>lamiids</taxon>
        <taxon>Lamiales</taxon>
        <taxon>Scrophulariaceae</taxon>
        <taxon>Buddlejeae</taxon>
        <taxon>Buddleja</taxon>
    </lineage>
</organism>
<keyword evidence="11 14" id="KW-0472">Membrane</keyword>
<evidence type="ECO:0000256" key="13">
    <source>
        <dbReference type="ARBA" id="ARBA00066905"/>
    </source>
</evidence>
<evidence type="ECO:0000256" key="7">
    <source>
        <dbReference type="ARBA" id="ARBA00022989"/>
    </source>
</evidence>
<comment type="caution">
    <text evidence="16">The sequence shown here is derived from an EMBL/GenBank/DDBJ whole genome shotgun (WGS) entry which is preliminary data.</text>
</comment>
<accession>A0AAV6XML1</accession>
<keyword evidence="5 14" id="KW-0812">Transmembrane</keyword>
<feature type="transmembrane region" description="Helical" evidence="14">
    <location>
        <begin position="442"/>
        <end position="464"/>
    </location>
</feature>
<dbReference type="AlphaFoldDB" id="A0AAV6XML1"/>
<comment type="catalytic activity">
    <reaction evidence="12">
        <text>2 a Fe(II)-siderophore + NAD(+) + H(+) = 2 a Fe(III)-siderophore + NADH</text>
        <dbReference type="Rhea" id="RHEA:15061"/>
        <dbReference type="Rhea" id="RHEA-COMP:11342"/>
        <dbReference type="Rhea" id="RHEA-COMP:11344"/>
        <dbReference type="ChEBI" id="CHEBI:15378"/>
        <dbReference type="ChEBI" id="CHEBI:29033"/>
        <dbReference type="ChEBI" id="CHEBI:29034"/>
        <dbReference type="ChEBI" id="CHEBI:57540"/>
        <dbReference type="ChEBI" id="CHEBI:57945"/>
        <dbReference type="EC" id="1.16.1.7"/>
    </reaction>
</comment>
<dbReference type="PANTHER" id="PTHR11972">
    <property type="entry name" value="NADPH OXIDASE"/>
    <property type="match status" value="1"/>
</dbReference>
<dbReference type="InterPro" id="IPR050369">
    <property type="entry name" value="RBOH/FRE"/>
</dbReference>
<feature type="transmembrane region" description="Helical" evidence="14">
    <location>
        <begin position="384"/>
        <end position="404"/>
    </location>
</feature>
<dbReference type="InterPro" id="IPR039261">
    <property type="entry name" value="FNR_nucleotide-bd"/>
</dbReference>
<keyword evidence="7 14" id="KW-1133">Transmembrane helix</keyword>
<evidence type="ECO:0000256" key="12">
    <source>
        <dbReference type="ARBA" id="ARBA00050970"/>
    </source>
</evidence>
<dbReference type="GO" id="GO:0046872">
    <property type="term" value="F:metal ion binding"/>
    <property type="evidence" value="ECO:0007669"/>
    <property type="project" value="UniProtKB-KW"/>
</dbReference>
<dbReference type="CDD" id="cd06186">
    <property type="entry name" value="NOX_Duox_like_FAD_NADP"/>
    <property type="match status" value="1"/>
</dbReference>
<dbReference type="InterPro" id="IPR013130">
    <property type="entry name" value="Fe3_Rdtase_TM_dom"/>
</dbReference>
<dbReference type="Pfam" id="PF08030">
    <property type="entry name" value="NAD_binding_6"/>
    <property type="match status" value="2"/>
</dbReference>
<feature type="transmembrane region" description="Helical" evidence="14">
    <location>
        <begin position="148"/>
        <end position="167"/>
    </location>
</feature>